<proteinExistence type="predicted"/>
<feature type="region of interest" description="Disordered" evidence="1">
    <location>
        <begin position="544"/>
        <end position="565"/>
    </location>
</feature>
<dbReference type="InterPro" id="IPR006429">
    <property type="entry name" value="Phage_lambda_portal"/>
</dbReference>
<gene>
    <name evidence="2" type="ORF">BV87_19745</name>
</gene>
<sequence>MIDVRMNMIDRAVAAVSPRRGAQRLAARAALQAGSAIVAGAPPVQPGGFLSPRGGFHAGHKERRGLRGWIARLRSANQDNAQLSNVVAYSRDAAMNMPMGTAAIERPITFTIGTGLMAIPEIDGKAVGISDDAAAALNRQIASDYDEYMSSTDPDAERTATGYELQEIVMRGVLESGDIAALRCWPEEQIGRMAFTAWRLVEADRIVSPLGHIEGGRLNGTGNVCVAGVEVDEYHAPVALHILKKAPDSSAGRGSRVANDTVRIPLWGEQSGLPTSLHVMSRKRPEQSRGVPLLAPVIEVLGQISTLTQSELFAAVMTSTLAIIYKSPGATGMPEADYGSADDEARLVTGGGAYDGAGDRGGNIRLEPGAVLEIDNDAEVDMKSPGRPNPAFDPFFQALVRQISAAIEVPFEVLMLHFISSYSASRAALEVFYLTVQRRRGWLESHWCAPGYRAWLHEQVVRGVYKMPGFLTNSARRQAWSKVRHRGDGKISLDPAREAKALEVHEAHGWSTGAQITAGLNGGDYDSNITVRIAEHKRFVDGGLPIPNANGGGTAPAADAQQQEN</sequence>
<dbReference type="GO" id="GO:0019068">
    <property type="term" value="P:virion assembly"/>
    <property type="evidence" value="ECO:0007669"/>
    <property type="project" value="InterPro"/>
</dbReference>
<feature type="compositionally biased region" description="Low complexity" evidence="1">
    <location>
        <begin position="545"/>
        <end position="565"/>
    </location>
</feature>
<dbReference type="Proteomes" id="UP000037029">
    <property type="component" value="Chromosome"/>
</dbReference>
<evidence type="ECO:0008006" key="4">
    <source>
        <dbReference type="Google" id="ProtNLM"/>
    </source>
</evidence>
<dbReference type="Pfam" id="PF05136">
    <property type="entry name" value="Phage_portal_2"/>
    <property type="match status" value="1"/>
</dbReference>
<protein>
    <recommendedName>
        <fullName evidence="4">Phage portal protein</fullName>
    </recommendedName>
</protein>
<dbReference type="EMBL" id="CP020925">
    <property type="protein sequence ID" value="ATP20389.1"/>
    <property type="molecule type" value="Genomic_DNA"/>
</dbReference>
<evidence type="ECO:0000313" key="2">
    <source>
        <dbReference type="EMBL" id="ATP20389.1"/>
    </source>
</evidence>
<accession>A0A0J9CVV9</accession>
<dbReference type="AlphaFoldDB" id="A0A0J9CVV9"/>
<dbReference type="GO" id="GO:0005198">
    <property type="term" value="F:structural molecule activity"/>
    <property type="evidence" value="ECO:0007669"/>
    <property type="project" value="InterPro"/>
</dbReference>
<name>A0A0J9CVV9_SPHYA</name>
<dbReference type="RefSeq" id="WP_048939035.1">
    <property type="nucleotide sequence ID" value="NZ_CP020925.1"/>
</dbReference>
<organism evidence="2 3">
    <name type="scientific">Sphingobium yanoikuyae</name>
    <name type="common">Sphingomonas yanoikuyae</name>
    <dbReference type="NCBI Taxonomy" id="13690"/>
    <lineage>
        <taxon>Bacteria</taxon>
        <taxon>Pseudomonadati</taxon>
        <taxon>Pseudomonadota</taxon>
        <taxon>Alphaproteobacteria</taxon>
        <taxon>Sphingomonadales</taxon>
        <taxon>Sphingomonadaceae</taxon>
        <taxon>Sphingobium</taxon>
    </lineage>
</organism>
<evidence type="ECO:0000256" key="1">
    <source>
        <dbReference type="SAM" id="MobiDB-lite"/>
    </source>
</evidence>
<evidence type="ECO:0000313" key="3">
    <source>
        <dbReference type="Proteomes" id="UP000037029"/>
    </source>
</evidence>
<reference evidence="2 3" key="1">
    <citation type="submission" date="2017-04" db="EMBL/GenBank/DDBJ databases">
        <title>Characterization, genome and methylation analysis of a phthalic acid esters degrading strain Sphingobium yanoikuyae SHJ.</title>
        <authorList>
            <person name="Feng L."/>
        </authorList>
    </citation>
    <scope>NUCLEOTIDE SEQUENCE [LARGE SCALE GENOMIC DNA]</scope>
    <source>
        <strain evidence="2 3">SHJ</strain>
    </source>
</reference>